<sequence>MVEVANVMRGVAAEGVAVLVITHDMDLVAECCDRALVLEEGHVRFEGLLDEEVLCDAVAYLKLSYECPAPVCERSRSIAP</sequence>
<evidence type="ECO:0000313" key="2">
    <source>
        <dbReference type="Proteomes" id="UP001529421"/>
    </source>
</evidence>
<name>A0ABT7VAU5_9ACTN</name>
<dbReference type="SUPFAM" id="SSF52540">
    <property type="entry name" value="P-loop containing nucleoside triphosphate hydrolases"/>
    <property type="match status" value="1"/>
</dbReference>
<reference evidence="2" key="1">
    <citation type="submission" date="2023-06" db="EMBL/GenBank/DDBJ databases">
        <title>Identification and characterization of horizontal gene transfer across gut microbiota members of farm animals based on homology search.</title>
        <authorList>
            <person name="Zeman M."/>
            <person name="Kubasova T."/>
            <person name="Jahodarova E."/>
            <person name="Nykrynova M."/>
            <person name="Rychlik I."/>
        </authorList>
    </citation>
    <scope>NUCLEOTIDE SEQUENCE [LARGE SCALE GENOMIC DNA]</scope>
    <source>
        <strain evidence="2">154_Feed</strain>
    </source>
</reference>
<organism evidence="1 2">
    <name type="scientific">Enorma phocaeensis</name>
    <dbReference type="NCBI Taxonomy" id="1871019"/>
    <lineage>
        <taxon>Bacteria</taxon>
        <taxon>Bacillati</taxon>
        <taxon>Actinomycetota</taxon>
        <taxon>Coriobacteriia</taxon>
        <taxon>Coriobacteriales</taxon>
        <taxon>Coriobacteriaceae</taxon>
        <taxon>Enorma</taxon>
    </lineage>
</organism>
<dbReference type="Gene3D" id="3.40.50.300">
    <property type="entry name" value="P-loop containing nucleotide triphosphate hydrolases"/>
    <property type="match status" value="1"/>
</dbReference>
<dbReference type="EMBL" id="JAUDDZ010000015">
    <property type="protein sequence ID" value="MDM8275632.1"/>
    <property type="molecule type" value="Genomic_DNA"/>
</dbReference>
<protein>
    <recommendedName>
        <fullName evidence="3">Cobalt ABC transporter ATP-binding protein</fullName>
    </recommendedName>
</protein>
<accession>A0ABT7VAU5</accession>
<gene>
    <name evidence="1" type="ORF">QUW28_09045</name>
</gene>
<evidence type="ECO:0008006" key="3">
    <source>
        <dbReference type="Google" id="ProtNLM"/>
    </source>
</evidence>
<dbReference type="RefSeq" id="WP_289545810.1">
    <property type="nucleotide sequence ID" value="NZ_JAUDDZ010000015.1"/>
</dbReference>
<dbReference type="Proteomes" id="UP001529421">
    <property type="component" value="Unassembled WGS sequence"/>
</dbReference>
<reference evidence="1 2" key="2">
    <citation type="submission" date="2023-06" db="EMBL/GenBank/DDBJ databases">
        <authorList>
            <person name="Zeman M."/>
            <person name="Kubasova T."/>
            <person name="Jahodarova E."/>
            <person name="Nykrynova M."/>
            <person name="Rychlik I."/>
        </authorList>
    </citation>
    <scope>NUCLEOTIDE SEQUENCE [LARGE SCALE GENOMIC DNA]</scope>
    <source>
        <strain evidence="1 2">154_Feed</strain>
    </source>
</reference>
<proteinExistence type="predicted"/>
<keyword evidence="2" id="KW-1185">Reference proteome</keyword>
<evidence type="ECO:0000313" key="1">
    <source>
        <dbReference type="EMBL" id="MDM8275632.1"/>
    </source>
</evidence>
<dbReference type="InterPro" id="IPR027417">
    <property type="entry name" value="P-loop_NTPase"/>
</dbReference>
<comment type="caution">
    <text evidence="1">The sequence shown here is derived from an EMBL/GenBank/DDBJ whole genome shotgun (WGS) entry which is preliminary data.</text>
</comment>